<dbReference type="PRINTS" id="PR00315">
    <property type="entry name" value="ELONGATNFCT"/>
</dbReference>
<dbReference type="PROSITE" id="PS51722">
    <property type="entry name" value="G_TR_2"/>
    <property type="match status" value="1"/>
</dbReference>
<dbReference type="GO" id="GO:0005525">
    <property type="term" value="F:GTP binding"/>
    <property type="evidence" value="ECO:0007669"/>
    <property type="project" value="UniProtKB-KW"/>
</dbReference>
<dbReference type="InterPro" id="IPR015760">
    <property type="entry name" value="TIF_IF2"/>
</dbReference>
<feature type="domain" description="Tr-type G" evidence="8">
    <location>
        <begin position="252"/>
        <end position="429"/>
    </location>
</feature>
<evidence type="ECO:0000256" key="2">
    <source>
        <dbReference type="ARBA" id="ARBA00022540"/>
    </source>
</evidence>
<dbReference type="NCBIfam" id="TIGR00231">
    <property type="entry name" value="small_GTP"/>
    <property type="match status" value="1"/>
</dbReference>
<reference evidence="9" key="1">
    <citation type="journal article" date="2017" name="J. Phycol.">
        <title>Analysis of chloroplast genomes and a supermatrix inform reclassification of the Rhodomelaceae (Rhodophyta).</title>
        <authorList>
            <person name="Diaz-Tapia P."/>
            <person name="Maggs C.A."/>
            <person name="West J.A."/>
            <person name="Verbruggen H."/>
        </authorList>
    </citation>
    <scope>NUCLEOTIDE SEQUENCE</scope>
    <source>
        <strain evidence="9">JH1427</strain>
    </source>
</reference>
<dbReference type="Gene3D" id="3.40.50.300">
    <property type="entry name" value="P-loop containing nucleotide triphosphate hydrolases"/>
    <property type="match status" value="1"/>
</dbReference>
<proteinExistence type="inferred from homology"/>
<dbReference type="Pfam" id="PF00009">
    <property type="entry name" value="GTP_EFTU"/>
    <property type="match status" value="1"/>
</dbReference>
<dbReference type="EMBL" id="MF101413">
    <property type="protein sequence ID" value="ARW60407.1"/>
    <property type="molecule type" value="Genomic_DNA"/>
</dbReference>
<dbReference type="InterPro" id="IPR000178">
    <property type="entry name" value="TF_IF2_bacterial-like"/>
</dbReference>
<dbReference type="CDD" id="cd01887">
    <property type="entry name" value="IF2_eIF5B"/>
    <property type="match status" value="1"/>
</dbReference>
<dbReference type="InterPro" id="IPR023115">
    <property type="entry name" value="TIF_IF2_dom3"/>
</dbReference>
<dbReference type="SUPFAM" id="SSF52540">
    <property type="entry name" value="P-loop containing nucleoside triphosphate hydrolases"/>
    <property type="match status" value="1"/>
</dbReference>
<dbReference type="AlphaFoldDB" id="A0A1Z1M2V8"/>
<dbReference type="SUPFAM" id="SSF52156">
    <property type="entry name" value="Initiation factor IF2/eIF5b, domain 3"/>
    <property type="match status" value="1"/>
</dbReference>
<sequence>MLHTQCSLSQFKVININNSFFNYIYSEDILFLINPKLLVNITSPIPLINQNKLVRDDFSVPTSVFSKFDKKMRVNSCDQDTIKIKKQKVKSNKSKQKVSNKIDDVKLFVNTPDDLFNQDVLDRSNTKSRKKVTKSKKKSKLEIDFSNKQDILNESLLSDANMKILKRDTSISVVKPLSIQDLSLQIDVPGAEIITYLFLSKGIAATINDVIDISIICDIVKNYGFSLFNSPLNLDVNTYKPQYTNTSSITIKKDPIITILGHVDHGKTTLLDAILKTNLVNQESGGITQALSAHEISWTHEFEKQKLIFLDTPGHKSFRKMRLRGAKITDIALLVIAMDDGLKPQTIEAIEYIKDMSLSCIVVITKSDKLSNYLSKIKQDLANNGILCEEFGGSISLIEVNALSGKNIDTLLSEICVLSKSKNLTVSPQELAVGTIIESYIDKKQGPVVNLVVQNGTLKLGSIIASENLYGKVKSITNLSNVRVKSSGPSSIVQVLGFTNLPQAGCLFRVFDSEKNAKKYCMRHTDVKQFDIILKSLNTRIRSDVSSEAKQLKLILKADTQGTLEAILDLLYNIPQSKVQINVVFASFGSISNSDVELALTTSACILAFNVSISSQLSSLLKQYKIIYKSFNIIYSLLSYVEDSMLNLVEPVYDKVLIGKATVQTIFHMNKGVVAGCIVKEGKVKTQSYINVYRNNLIVYEGYISSLKIIKSNVEEVIAVNECGLMSDFKLWQNEDLIVAYDLVSRDKVL</sequence>
<dbReference type="InterPro" id="IPR027417">
    <property type="entry name" value="P-loop_NTPase"/>
</dbReference>
<dbReference type="FunFam" id="3.40.50.300:FF:000019">
    <property type="entry name" value="Translation initiation factor IF-2"/>
    <property type="match status" value="1"/>
</dbReference>
<keyword evidence="9" id="KW-0934">Plastid</keyword>
<geneLocation type="chloroplast" evidence="9"/>
<dbReference type="InterPro" id="IPR053905">
    <property type="entry name" value="EF-G-like_DII"/>
</dbReference>
<name>A0A1Z1M2V8_9FLOR</name>
<protein>
    <recommendedName>
        <fullName evidence="7">Translation initiation factor IF-2, chloroplastic</fullName>
    </recommendedName>
</protein>
<evidence type="ECO:0000313" key="9">
    <source>
        <dbReference type="EMBL" id="ARW60407.1"/>
    </source>
</evidence>
<evidence type="ECO:0000256" key="5">
    <source>
        <dbReference type="ARBA" id="ARBA00023134"/>
    </source>
</evidence>
<keyword evidence="4" id="KW-0648">Protein biosynthesis</keyword>
<dbReference type="RefSeq" id="YP_009392059.1">
    <property type="nucleotide sequence ID" value="NC_035261.1"/>
</dbReference>
<dbReference type="SUPFAM" id="SSF50447">
    <property type="entry name" value="Translation proteins"/>
    <property type="match status" value="2"/>
</dbReference>
<accession>A0A1Z1M2V8</accession>
<dbReference type="GO" id="GO:0003924">
    <property type="term" value="F:GTPase activity"/>
    <property type="evidence" value="ECO:0007669"/>
    <property type="project" value="InterPro"/>
</dbReference>
<dbReference type="InterPro" id="IPR000795">
    <property type="entry name" value="T_Tr_GTP-bd_dom"/>
</dbReference>
<dbReference type="Pfam" id="PF22042">
    <property type="entry name" value="EF-G_D2"/>
    <property type="match status" value="1"/>
</dbReference>
<keyword evidence="9" id="KW-0150">Chloroplast</keyword>
<dbReference type="CDD" id="cd03702">
    <property type="entry name" value="IF2_mtIF2_II"/>
    <property type="match status" value="1"/>
</dbReference>
<dbReference type="Pfam" id="PF11987">
    <property type="entry name" value="IF-2"/>
    <property type="match status" value="1"/>
</dbReference>
<keyword evidence="5" id="KW-0342">GTP-binding</keyword>
<evidence type="ECO:0000256" key="4">
    <source>
        <dbReference type="ARBA" id="ARBA00022917"/>
    </source>
</evidence>
<dbReference type="Gene3D" id="2.40.30.10">
    <property type="entry name" value="Translation factors"/>
    <property type="match status" value="2"/>
</dbReference>
<evidence type="ECO:0000256" key="1">
    <source>
        <dbReference type="ARBA" id="ARBA00007733"/>
    </source>
</evidence>
<dbReference type="Gene3D" id="3.40.50.10050">
    <property type="entry name" value="Translation initiation factor IF- 2, domain 3"/>
    <property type="match status" value="1"/>
</dbReference>
<dbReference type="InterPro" id="IPR044145">
    <property type="entry name" value="IF2_II"/>
</dbReference>
<organism evidence="9">
    <name type="scientific">Periphykon beckeri</name>
    <dbReference type="NCBI Taxonomy" id="2006982"/>
    <lineage>
        <taxon>Eukaryota</taxon>
        <taxon>Rhodophyta</taxon>
        <taxon>Florideophyceae</taxon>
        <taxon>Rhodymeniophycidae</taxon>
        <taxon>Ceramiales</taxon>
        <taxon>Rhodomelaceae</taxon>
        <taxon>Periphykon</taxon>
    </lineage>
</organism>
<keyword evidence="3" id="KW-0547">Nucleotide-binding</keyword>
<dbReference type="GO" id="GO:0005737">
    <property type="term" value="C:cytoplasm"/>
    <property type="evidence" value="ECO:0007669"/>
    <property type="project" value="TreeGrafter"/>
</dbReference>
<dbReference type="FunFam" id="3.40.50.10050:FF:000001">
    <property type="entry name" value="Translation initiation factor IF-2"/>
    <property type="match status" value="1"/>
</dbReference>
<dbReference type="CDD" id="cd03692">
    <property type="entry name" value="mtIF2_IVc"/>
    <property type="match status" value="1"/>
</dbReference>
<dbReference type="GO" id="GO:0003743">
    <property type="term" value="F:translation initiation factor activity"/>
    <property type="evidence" value="ECO:0007669"/>
    <property type="project" value="UniProtKB-KW"/>
</dbReference>
<dbReference type="InterPro" id="IPR005225">
    <property type="entry name" value="Small_GTP-bd"/>
</dbReference>
<comment type="similarity">
    <text evidence="1">Belongs to the TRAFAC class translation factor GTPase superfamily. Classic translation factor GTPase family. IF-2 subfamily.</text>
</comment>
<dbReference type="GeneID" id="33353531"/>
<evidence type="ECO:0000259" key="8">
    <source>
        <dbReference type="PROSITE" id="PS51722"/>
    </source>
</evidence>
<dbReference type="PANTHER" id="PTHR43381">
    <property type="entry name" value="TRANSLATION INITIATION FACTOR IF-2-RELATED"/>
    <property type="match status" value="1"/>
</dbReference>
<dbReference type="NCBIfam" id="TIGR00487">
    <property type="entry name" value="IF-2"/>
    <property type="match status" value="1"/>
</dbReference>
<gene>
    <name evidence="9" type="primary">infB</name>
</gene>
<dbReference type="InterPro" id="IPR009000">
    <property type="entry name" value="Transl_B-barrel_sf"/>
</dbReference>
<dbReference type="InterPro" id="IPR036925">
    <property type="entry name" value="TIF_IF2_dom3_sf"/>
</dbReference>
<evidence type="ECO:0000256" key="6">
    <source>
        <dbReference type="ARBA" id="ARBA00025162"/>
    </source>
</evidence>
<dbReference type="FunFam" id="2.40.30.10:FF:000008">
    <property type="entry name" value="Translation initiation factor IF-2"/>
    <property type="match status" value="1"/>
</dbReference>
<evidence type="ECO:0000256" key="7">
    <source>
        <dbReference type="ARBA" id="ARBA00044105"/>
    </source>
</evidence>
<comment type="function">
    <text evidence="6">One of the essential components for the initiation of protein synthesis. Protects formylmethionyl-tRNA from spontaneous hydrolysis and promotes its binding to the 30S ribosomal subunits. Also involved in the hydrolysis of GTP during the formation of the 70S ribosomal complex.</text>
</comment>
<dbReference type="PANTHER" id="PTHR43381:SF5">
    <property type="entry name" value="TR-TYPE G DOMAIN-CONTAINING PROTEIN"/>
    <property type="match status" value="1"/>
</dbReference>
<evidence type="ECO:0000256" key="3">
    <source>
        <dbReference type="ARBA" id="ARBA00022741"/>
    </source>
</evidence>
<keyword evidence="2 9" id="KW-0396">Initiation factor</keyword>